<dbReference type="RefSeq" id="XP_070919930.1">
    <property type="nucleotide sequence ID" value="XM_071063829.1"/>
</dbReference>
<dbReference type="EMBL" id="BAAFSV010000004">
    <property type="protein sequence ID" value="GAB1318199.1"/>
    <property type="molecule type" value="Genomic_DNA"/>
</dbReference>
<proteinExistence type="predicted"/>
<organism evidence="3 4">
    <name type="scientific">Madurella fahalii</name>
    <dbReference type="NCBI Taxonomy" id="1157608"/>
    <lineage>
        <taxon>Eukaryota</taxon>
        <taxon>Fungi</taxon>
        <taxon>Dikarya</taxon>
        <taxon>Ascomycota</taxon>
        <taxon>Pezizomycotina</taxon>
        <taxon>Sordariomycetes</taxon>
        <taxon>Sordariomycetidae</taxon>
        <taxon>Sordariales</taxon>
        <taxon>Sordariales incertae sedis</taxon>
        <taxon>Madurella</taxon>
    </lineage>
</organism>
<gene>
    <name evidence="3" type="ORF">MFIFM68171_08409</name>
</gene>
<dbReference type="Proteomes" id="UP001628179">
    <property type="component" value="Unassembled WGS sequence"/>
</dbReference>
<dbReference type="Pfam" id="PF26639">
    <property type="entry name" value="Het-6_barrel"/>
    <property type="match status" value="1"/>
</dbReference>
<dbReference type="GeneID" id="98179152"/>
<dbReference type="InterPro" id="IPR010730">
    <property type="entry name" value="HET"/>
</dbReference>
<feature type="domain" description="Heterokaryon incompatibility" evidence="2">
    <location>
        <begin position="227"/>
        <end position="391"/>
    </location>
</feature>
<sequence length="791" mass="88509">MTTDTRNMAVFRSTRKDFVVTSQFCPRRPYVELRLPENVLVVDSIVFTTISHDQGEFPRFCDNKDIIGTYNFSTTWFDASVSRPLGRDYITPLSVQINKAGIWEYQTYINRWTAKDGDRTKAGFVSALRGGDTIQVVPRARWLAWKNFIGQVTIEAHCRLVEPGSTSRPISVTTGNPEVHSGILLYSPLDKGRKEIRLLSLYPGEAHDPLRCQLVVVGLHDASTPPFQALSYCWGSPANRKPMQVLSSIDGLDLQQHVLHITASLDDALRHLRKGLTAPRLLWVDAVCINQDDIDERGSQVSIMGDIYTTAASVVIWLGVANDNIREAIERIRSVFAGYDRPTITKRDREAYMARVRDAAENWNALYGFLIRDLALFFSYPWFRRIWVVQEAWLARSAVIHCGEETMPWKIAMLAYCWMVDTGEALPDAVQEPLPSLWARLANRPEEDGNSDNDNASSQSRLNILDLVMEGAALSATDQRDKIFALFGLGRETHSLPAVAPLLRPDYAKTASQVYIDFTLWWIEQYKSLDILSAVHTIPGRTWQSLHCPVVSQPDPLSPPDGHPSWALSPYNSGKMRWLERTLVRHPGARASGGTTASLALCDMSEPGRLTLAGVRIGSLVKISPYPFLDMPDDELKDAYEWLFDPAGVATTWCVTASLVNDDPESYSRVLRDHRGTHRKELAARDRRQRKDVQDGGGDGEHGMEDEGASFPCLDKCFFELDDGSVGLCPAGSRMGDVIVLLFGGNVAYLLRPVSERTFKFVGECFVNGKMDGSAMPRGETDSRVERFSLV</sequence>
<feature type="compositionally biased region" description="Basic and acidic residues" evidence="1">
    <location>
        <begin position="678"/>
        <end position="705"/>
    </location>
</feature>
<comment type="caution">
    <text evidence="3">The sequence shown here is derived from an EMBL/GenBank/DDBJ whole genome shotgun (WGS) entry which is preliminary data.</text>
</comment>
<dbReference type="InterPro" id="IPR052895">
    <property type="entry name" value="HetReg/Transcr_Mod"/>
</dbReference>
<evidence type="ECO:0000313" key="3">
    <source>
        <dbReference type="EMBL" id="GAB1318199.1"/>
    </source>
</evidence>
<name>A0ABQ0GKC3_9PEZI</name>
<dbReference type="PANTHER" id="PTHR24148">
    <property type="entry name" value="ANKYRIN REPEAT DOMAIN-CONTAINING PROTEIN 39 HOMOLOG-RELATED"/>
    <property type="match status" value="1"/>
</dbReference>
<evidence type="ECO:0000256" key="1">
    <source>
        <dbReference type="SAM" id="MobiDB-lite"/>
    </source>
</evidence>
<dbReference type="Pfam" id="PF06985">
    <property type="entry name" value="HET"/>
    <property type="match status" value="1"/>
</dbReference>
<evidence type="ECO:0000259" key="2">
    <source>
        <dbReference type="Pfam" id="PF06985"/>
    </source>
</evidence>
<protein>
    <submittedName>
        <fullName evidence="3">Heterokaryon incompatibility domain-containing protein</fullName>
    </submittedName>
</protein>
<keyword evidence="4" id="KW-1185">Reference proteome</keyword>
<accession>A0ABQ0GKC3</accession>
<evidence type="ECO:0000313" key="4">
    <source>
        <dbReference type="Proteomes" id="UP001628179"/>
    </source>
</evidence>
<dbReference type="PANTHER" id="PTHR24148:SF73">
    <property type="entry name" value="HET DOMAIN PROTEIN (AFU_ORTHOLOGUE AFUA_8G01020)"/>
    <property type="match status" value="1"/>
</dbReference>
<reference evidence="3 4" key="1">
    <citation type="submission" date="2024-09" db="EMBL/GenBank/DDBJ databases">
        <title>Itraconazole resistance in Madurella fahalii resulting from another homologue of gene encoding cytochrome P450 14-alpha sterol demethylase (CYP51).</title>
        <authorList>
            <person name="Yoshioka I."/>
            <person name="Fahal A.H."/>
            <person name="Kaneko S."/>
            <person name="Yaguchi T."/>
        </authorList>
    </citation>
    <scope>NUCLEOTIDE SEQUENCE [LARGE SCALE GENOMIC DNA]</scope>
    <source>
        <strain evidence="3 4">IFM 68171</strain>
    </source>
</reference>
<feature type="region of interest" description="Disordered" evidence="1">
    <location>
        <begin position="678"/>
        <end position="706"/>
    </location>
</feature>